<keyword evidence="3" id="KW-0378">Hydrolase</keyword>
<dbReference type="NCBIfam" id="TIGR02993">
    <property type="entry name" value="ectoine_eutD"/>
    <property type="match status" value="1"/>
</dbReference>
<dbReference type="EC" id="3.5.4.44" evidence="3"/>
<dbReference type="Gene3D" id="3.90.230.10">
    <property type="entry name" value="Creatinase/methionine aminopeptidase superfamily"/>
    <property type="match status" value="1"/>
</dbReference>
<dbReference type="InterPro" id="IPR029149">
    <property type="entry name" value="Creatin/AminoP/Spt16_N"/>
</dbReference>
<organism evidence="3 4">
    <name type="scientific">Paracoccus fistulariae</name>
    <dbReference type="NCBI Taxonomy" id="658446"/>
    <lineage>
        <taxon>Bacteria</taxon>
        <taxon>Pseudomonadati</taxon>
        <taxon>Pseudomonadota</taxon>
        <taxon>Alphaproteobacteria</taxon>
        <taxon>Rhodobacterales</taxon>
        <taxon>Paracoccaceae</taxon>
        <taxon>Paracoccus</taxon>
    </lineage>
</organism>
<evidence type="ECO:0000313" key="3">
    <source>
        <dbReference type="EMBL" id="WCR07444.1"/>
    </source>
</evidence>
<dbReference type="PANTHER" id="PTHR46112:SF3">
    <property type="entry name" value="AMINOPEPTIDASE YPDF"/>
    <property type="match status" value="1"/>
</dbReference>
<dbReference type="Proteomes" id="UP001219349">
    <property type="component" value="Chromosome"/>
</dbReference>
<evidence type="ECO:0000259" key="1">
    <source>
        <dbReference type="Pfam" id="PF00557"/>
    </source>
</evidence>
<dbReference type="RefSeq" id="WP_271884445.1">
    <property type="nucleotide sequence ID" value="NZ_CP067136.1"/>
</dbReference>
<evidence type="ECO:0000313" key="4">
    <source>
        <dbReference type="Proteomes" id="UP001219349"/>
    </source>
</evidence>
<sequence length="398" mass="45628">MPELQRTPERFSTGEYEQRLKKTRASMEKLGLDMLIVSDPSNMAWLTGYDGWSFYVHQCVIIGPTDQPIWFGRSQDANGALRTVWMSEDHIIGYPDHYVQSVEHHPMDYLWAQLADRGWHRGFIGVEMDNYWYSAKAHERLVHGLPDAQILDATGLVNWQRAVKTPKELSYMRKAARIVERMHRRIADRIEVGMRKCDLVAEIYDAGLRYDEWSQHGGDYPAIVPLLPSGPDAAAPHLTWDDQPMKLNEGTFFEIAGCYQRYHCPLSRTIFLGKPPQEMLEAEKAVLEGMEAGLRAASAGNTCEDVAAAFFTVLDRYGIVKDNRTGYPIGLSYPPDWGERTMSLRRGDRTELQPGMTFHFMTGLWMDDWGYETTESIVITEREPELLCNIPRRMLVKS</sequence>
<name>A0ABY7SKR8_9RHOB</name>
<feature type="domain" description="Creatinase N-terminal" evidence="2">
    <location>
        <begin position="19"/>
        <end position="163"/>
    </location>
</feature>
<dbReference type="GO" id="GO:0016787">
    <property type="term" value="F:hydrolase activity"/>
    <property type="evidence" value="ECO:0007669"/>
    <property type="project" value="UniProtKB-KW"/>
</dbReference>
<dbReference type="Gene3D" id="3.40.350.10">
    <property type="entry name" value="Creatinase/prolidase N-terminal domain"/>
    <property type="match status" value="1"/>
</dbReference>
<proteinExistence type="predicted"/>
<dbReference type="Pfam" id="PF00557">
    <property type="entry name" value="Peptidase_M24"/>
    <property type="match status" value="1"/>
</dbReference>
<dbReference type="Pfam" id="PF01321">
    <property type="entry name" value="Creatinase_N"/>
    <property type="match status" value="1"/>
</dbReference>
<dbReference type="CDD" id="cd01066">
    <property type="entry name" value="APP_MetAP"/>
    <property type="match status" value="1"/>
</dbReference>
<dbReference type="InterPro" id="IPR050659">
    <property type="entry name" value="Peptidase_M24B"/>
</dbReference>
<accession>A0ABY7SKR8</accession>
<dbReference type="InterPro" id="IPR036005">
    <property type="entry name" value="Creatinase/aminopeptidase-like"/>
</dbReference>
<gene>
    <name evidence="3" type="primary">doeA</name>
    <name evidence="3" type="ORF">JHX87_00890</name>
</gene>
<keyword evidence="4" id="KW-1185">Reference proteome</keyword>
<dbReference type="SUPFAM" id="SSF53092">
    <property type="entry name" value="Creatinase/prolidase N-terminal domain"/>
    <property type="match status" value="1"/>
</dbReference>
<feature type="domain" description="Peptidase M24" evidence="1">
    <location>
        <begin position="171"/>
        <end position="381"/>
    </location>
</feature>
<evidence type="ECO:0000259" key="2">
    <source>
        <dbReference type="Pfam" id="PF01321"/>
    </source>
</evidence>
<dbReference type="InterPro" id="IPR000994">
    <property type="entry name" value="Pept_M24"/>
</dbReference>
<dbReference type="InterPro" id="IPR000587">
    <property type="entry name" value="Creatinase_N"/>
</dbReference>
<reference evidence="3 4" key="1">
    <citation type="submission" date="2021-01" db="EMBL/GenBank/DDBJ databases">
        <title>Biogeographic distribution of Paracoccus.</title>
        <authorList>
            <person name="Hollensteiner J."/>
            <person name="Leineberger J."/>
            <person name="Brinkhoff T."/>
            <person name="Daniel R."/>
        </authorList>
    </citation>
    <scope>NUCLEOTIDE SEQUENCE [LARGE SCALE GENOMIC DNA]</scope>
    <source>
        <strain evidence="3 4">KCTC 22803</strain>
    </source>
</reference>
<protein>
    <submittedName>
        <fullName evidence="3">Ectoine hydrolase DoeA</fullName>
        <ecNumber evidence="3">3.5.4.44</ecNumber>
    </submittedName>
</protein>
<dbReference type="PANTHER" id="PTHR46112">
    <property type="entry name" value="AMINOPEPTIDASE"/>
    <property type="match status" value="1"/>
</dbReference>
<dbReference type="EMBL" id="CP067136">
    <property type="protein sequence ID" value="WCR07444.1"/>
    <property type="molecule type" value="Genomic_DNA"/>
</dbReference>
<dbReference type="SUPFAM" id="SSF55920">
    <property type="entry name" value="Creatinase/aminopeptidase"/>
    <property type="match status" value="1"/>
</dbReference>
<dbReference type="InterPro" id="IPR014335">
    <property type="entry name" value="Ectoine_EutD"/>
</dbReference>